<accession>V6LRZ0</accession>
<evidence type="ECO:0000313" key="4">
    <source>
        <dbReference type="EMBL" id="EST43549.1"/>
    </source>
</evidence>
<dbReference type="Pfam" id="PF00724">
    <property type="entry name" value="Oxidored_FMN"/>
    <property type="match status" value="1"/>
</dbReference>
<dbReference type="OrthoDB" id="276546at2759"/>
<evidence type="ECO:0000259" key="3">
    <source>
        <dbReference type="Pfam" id="PF00724"/>
    </source>
</evidence>
<proteinExistence type="predicted"/>
<dbReference type="AlphaFoldDB" id="V6LRZ0"/>
<reference evidence="5" key="2">
    <citation type="submission" date="2020-12" db="EMBL/GenBank/DDBJ databases">
        <title>New Spironucleus salmonicida genome in near-complete chromosomes.</title>
        <authorList>
            <person name="Xu F."/>
            <person name="Kurt Z."/>
            <person name="Jimenez-Gonzalez A."/>
            <person name="Astvaldsson A."/>
            <person name="Andersson J.O."/>
            <person name="Svard S.G."/>
        </authorList>
    </citation>
    <scope>NUCLEOTIDE SEQUENCE</scope>
    <source>
        <strain evidence="5">ATCC 50377</strain>
    </source>
</reference>
<evidence type="ECO:0000313" key="6">
    <source>
        <dbReference type="Proteomes" id="UP000018208"/>
    </source>
</evidence>
<evidence type="ECO:0000313" key="5">
    <source>
        <dbReference type="EMBL" id="KAH0577519.1"/>
    </source>
</evidence>
<evidence type="ECO:0000256" key="1">
    <source>
        <dbReference type="ARBA" id="ARBA00022630"/>
    </source>
</evidence>
<name>V6LRZ0_9EUKA</name>
<protein>
    <submittedName>
        <fullName evidence="4">FAD/FMN dependent oxidoreductase</fullName>
    </submittedName>
</protein>
<sequence>MTQFCQKPIINEYLHSATYSAHCDGNGYPQKQFYDFYTKIAEGGPAVIIMQHAYVQLNGRFSDRQLSISDDSTIEHHKKVVQTIRNVNKDIIIVCQLAHAGIKAPNAEKYDINTMSKQDFEDVVKSFQKAAERAKSAGYDAVQIHSAHQYLLSQSISSGYNQRTDQYMYMDFKLLTDVFNAVKPIIYAGVKIQSNDFMTQIGVNYEFSLNICKTIPFDFIEISGGGRDERSAFLTGRDDKSDTFYYQDMVKLMDKQFLEDNFIIVTGGFQNIEDAKKALQLGCKMVGFSRKFIRNPMFLKNDNSICVRCNLCSKKCSEEAGLACVFKGGYGVI</sequence>
<dbReference type="GO" id="GO:0016491">
    <property type="term" value="F:oxidoreductase activity"/>
    <property type="evidence" value="ECO:0007669"/>
    <property type="project" value="UniProtKB-KW"/>
</dbReference>
<keyword evidence="6" id="KW-1185">Reference proteome</keyword>
<keyword evidence="2" id="KW-0560">Oxidoreductase</keyword>
<dbReference type="PANTHER" id="PTHR43656">
    <property type="entry name" value="BINDING OXIDOREDUCTASE, PUTATIVE (AFU_ORTHOLOGUE AFUA_2G08260)-RELATED"/>
    <property type="match status" value="1"/>
</dbReference>
<dbReference type="Gene3D" id="3.20.20.70">
    <property type="entry name" value="Aldolase class I"/>
    <property type="match status" value="1"/>
</dbReference>
<dbReference type="GO" id="GO:0010181">
    <property type="term" value="F:FMN binding"/>
    <property type="evidence" value="ECO:0007669"/>
    <property type="project" value="InterPro"/>
</dbReference>
<evidence type="ECO:0000256" key="2">
    <source>
        <dbReference type="ARBA" id="ARBA00023002"/>
    </source>
</evidence>
<dbReference type="InterPro" id="IPR013785">
    <property type="entry name" value="Aldolase_TIM"/>
</dbReference>
<gene>
    <name evidence="4" type="ORF">SS50377_16587</name>
    <name evidence="5" type="ORF">SS50377_20873</name>
</gene>
<dbReference type="SUPFAM" id="SSF51395">
    <property type="entry name" value="FMN-linked oxidoreductases"/>
    <property type="match status" value="1"/>
</dbReference>
<dbReference type="EMBL" id="KI546135">
    <property type="protein sequence ID" value="EST43549.1"/>
    <property type="molecule type" value="Genomic_DNA"/>
</dbReference>
<reference evidence="4 5" key="1">
    <citation type="journal article" date="2014" name="PLoS Genet.">
        <title>The Genome of Spironucleus salmonicida Highlights a Fish Pathogen Adapted to Fluctuating Environments.</title>
        <authorList>
            <person name="Xu F."/>
            <person name="Jerlstrom-Hultqvist J."/>
            <person name="Einarsson E."/>
            <person name="Astvaldsson A."/>
            <person name="Svard S.G."/>
            <person name="Andersson J.O."/>
        </authorList>
    </citation>
    <scope>NUCLEOTIDE SEQUENCE</scope>
    <source>
        <strain evidence="5">ATCC 50377</strain>
    </source>
</reference>
<dbReference type="InterPro" id="IPR001155">
    <property type="entry name" value="OxRdtase_FMN_N"/>
</dbReference>
<dbReference type="EMBL" id="AUWU02000001">
    <property type="protein sequence ID" value="KAH0577519.1"/>
    <property type="molecule type" value="Genomic_DNA"/>
</dbReference>
<dbReference type="InterPro" id="IPR051799">
    <property type="entry name" value="NADH_flavin_oxidoreductase"/>
</dbReference>
<keyword evidence="1" id="KW-0285">Flavoprotein</keyword>
<feature type="domain" description="NADH:flavin oxidoreductase/NADH oxidase N-terminal" evidence="3">
    <location>
        <begin position="22"/>
        <end position="299"/>
    </location>
</feature>
<dbReference type="VEuPathDB" id="GiardiaDB:SS50377_20873"/>
<dbReference type="PANTHER" id="PTHR43656:SF2">
    <property type="entry name" value="BINDING OXIDOREDUCTASE, PUTATIVE (AFU_ORTHOLOGUE AFUA_2G08260)-RELATED"/>
    <property type="match status" value="1"/>
</dbReference>
<organism evidence="4">
    <name type="scientific">Spironucleus salmonicida</name>
    <dbReference type="NCBI Taxonomy" id="348837"/>
    <lineage>
        <taxon>Eukaryota</taxon>
        <taxon>Metamonada</taxon>
        <taxon>Diplomonadida</taxon>
        <taxon>Hexamitidae</taxon>
        <taxon>Hexamitinae</taxon>
        <taxon>Spironucleus</taxon>
    </lineage>
</organism>
<dbReference type="Proteomes" id="UP000018208">
    <property type="component" value="Unassembled WGS sequence"/>
</dbReference>